<dbReference type="Proteomes" id="UP000077926">
    <property type="component" value="Chromosome"/>
</dbReference>
<dbReference type="OrthoDB" id="2428905at2"/>
<accession>A0A1B3XTV1</accession>
<dbReference type="EMBL" id="CP017080">
    <property type="protein sequence ID" value="AOH56608.1"/>
    <property type="molecule type" value="Genomic_DNA"/>
</dbReference>
<gene>
    <name evidence="1" type="ORF">ABE28_019750</name>
</gene>
<evidence type="ECO:0000313" key="1">
    <source>
        <dbReference type="EMBL" id="AOH56608.1"/>
    </source>
</evidence>
<evidence type="ECO:0000313" key="2">
    <source>
        <dbReference type="Proteomes" id="UP000077926"/>
    </source>
</evidence>
<evidence type="ECO:0008006" key="3">
    <source>
        <dbReference type="Google" id="ProtNLM"/>
    </source>
</evidence>
<protein>
    <recommendedName>
        <fullName evidence="3">DUF1797 domain-containing protein</fullName>
    </recommendedName>
</protein>
<organism evidence="1 2">
    <name type="scientific">Peribacillus muralis</name>
    <dbReference type="NCBI Taxonomy" id="264697"/>
    <lineage>
        <taxon>Bacteria</taxon>
        <taxon>Bacillati</taxon>
        <taxon>Bacillota</taxon>
        <taxon>Bacilli</taxon>
        <taxon>Bacillales</taxon>
        <taxon>Bacillaceae</taxon>
        <taxon>Peribacillus</taxon>
    </lineage>
</organism>
<keyword evidence="2" id="KW-1185">Reference proteome</keyword>
<dbReference type="RefSeq" id="WP_064465575.1">
    <property type="nucleotide sequence ID" value="NZ_CP017080.1"/>
</dbReference>
<sequence length="79" mass="8936">MKNEHVKNLLSELCYFDEVDITHTFSVDGIRILQVKCLNIDSQHIFELTYPDSDIVDFHSDIAEAEKAITSIISKGIPA</sequence>
<proteinExistence type="predicted"/>
<dbReference type="AlphaFoldDB" id="A0A1B3XTV1"/>
<name>A0A1B3XTV1_9BACI</name>
<dbReference type="KEGG" id="bmur:ABE28_019750"/>
<reference evidence="1 2" key="1">
    <citation type="submission" date="2016-08" db="EMBL/GenBank/DDBJ databases">
        <title>Complete genome sequence of Bacillus muralis G25-68, a strain with toxicity to nematodes.</title>
        <authorList>
            <person name="Zheng Z."/>
        </authorList>
    </citation>
    <scope>NUCLEOTIDE SEQUENCE [LARGE SCALE GENOMIC DNA]</scope>
    <source>
        <strain evidence="1 2">G25-68</strain>
    </source>
</reference>